<feature type="compositionally biased region" description="Gly residues" evidence="1">
    <location>
        <begin position="461"/>
        <end position="472"/>
    </location>
</feature>
<proteinExistence type="predicted"/>
<dbReference type="AlphaFoldDB" id="A0A0D5NJ73"/>
<evidence type="ECO:0008006" key="4">
    <source>
        <dbReference type="Google" id="ProtNLM"/>
    </source>
</evidence>
<dbReference type="InterPro" id="IPR053154">
    <property type="entry name" value="c-di-AMP_regulator"/>
</dbReference>
<dbReference type="PANTHER" id="PTHR37804:SF1">
    <property type="entry name" value="CDAA REGULATORY PROTEIN CDAR"/>
    <property type="match status" value="1"/>
</dbReference>
<dbReference type="Pfam" id="PF07949">
    <property type="entry name" value="YbbR"/>
    <property type="match status" value="3"/>
</dbReference>
<dbReference type="Gene3D" id="2.170.120.40">
    <property type="entry name" value="YbbR-like domain"/>
    <property type="match status" value="2"/>
</dbReference>
<dbReference type="HOGENOM" id="CLU_039811_3_1_9"/>
<evidence type="ECO:0000313" key="3">
    <source>
        <dbReference type="Proteomes" id="UP000032633"/>
    </source>
</evidence>
<dbReference type="PANTHER" id="PTHR37804">
    <property type="entry name" value="CDAA REGULATORY PROTEIN CDAR"/>
    <property type="match status" value="1"/>
</dbReference>
<name>A0A0D5NJ73_9BACL</name>
<dbReference type="EMBL" id="CP011058">
    <property type="protein sequence ID" value="AJY75316.1"/>
    <property type="molecule type" value="Genomic_DNA"/>
</dbReference>
<feature type="compositionally biased region" description="Low complexity" evidence="1">
    <location>
        <begin position="444"/>
        <end position="460"/>
    </location>
</feature>
<dbReference type="PATRIC" id="fig|1126833.4.peg.2823"/>
<accession>A0A0D5NJ73</accession>
<dbReference type="KEGG" id="pbj:VN24_12955"/>
<evidence type="ECO:0000256" key="1">
    <source>
        <dbReference type="SAM" id="MobiDB-lite"/>
    </source>
</evidence>
<feature type="region of interest" description="Disordered" evidence="1">
    <location>
        <begin position="410"/>
        <end position="478"/>
    </location>
</feature>
<organism evidence="2 3">
    <name type="scientific">Paenibacillus beijingensis</name>
    <dbReference type="NCBI Taxonomy" id="1126833"/>
    <lineage>
        <taxon>Bacteria</taxon>
        <taxon>Bacillati</taxon>
        <taxon>Bacillota</taxon>
        <taxon>Bacilli</taxon>
        <taxon>Bacillales</taxon>
        <taxon>Paenibacillaceae</taxon>
        <taxon>Paenibacillus</taxon>
    </lineage>
</organism>
<protein>
    <recommendedName>
        <fullName evidence="4">YbbR family protein</fullName>
    </recommendedName>
</protein>
<reference evidence="2 3" key="1">
    <citation type="journal article" date="2015" name="J. Biotechnol.">
        <title>Complete genome sequence of Paenibacillus beijingensis 7188(T) (=DSM 24997(T)), a novel rhizobacterium from jujube garden soil.</title>
        <authorList>
            <person name="Kwak Y."/>
            <person name="Shin J.H."/>
        </authorList>
    </citation>
    <scope>NUCLEOTIDE SEQUENCE [LARGE SCALE GENOMIC DNA]</scope>
    <source>
        <strain evidence="2 3">DSM 24997</strain>
    </source>
</reference>
<dbReference type="OrthoDB" id="1013291at2"/>
<dbReference type="Proteomes" id="UP000032633">
    <property type="component" value="Chromosome"/>
</dbReference>
<keyword evidence="3" id="KW-1185">Reference proteome</keyword>
<gene>
    <name evidence="2" type="ORF">VN24_12955</name>
</gene>
<dbReference type="STRING" id="1126833.VN24_12955"/>
<reference evidence="3" key="2">
    <citation type="submission" date="2015-03" db="EMBL/GenBank/DDBJ databases">
        <title>Genome sequence of Paenibacillus beijingensis strain DSM 24997T.</title>
        <authorList>
            <person name="Kwak Y."/>
            <person name="Shin J.-H."/>
        </authorList>
    </citation>
    <scope>NUCLEOTIDE SEQUENCE [LARGE SCALE GENOMIC DNA]</scope>
    <source>
        <strain evidence="3">DSM 24997</strain>
    </source>
</reference>
<evidence type="ECO:0000313" key="2">
    <source>
        <dbReference type="EMBL" id="AJY75316.1"/>
    </source>
</evidence>
<dbReference type="InterPro" id="IPR012505">
    <property type="entry name" value="YbbR"/>
</dbReference>
<dbReference type="Gene3D" id="2.170.120.30">
    <property type="match status" value="2"/>
</dbReference>
<dbReference type="RefSeq" id="WP_045670745.1">
    <property type="nucleotide sequence ID" value="NZ_CP011058.1"/>
</dbReference>
<sequence length="478" mass="48766">MDKWLSHPTALKILSVVIGLLLWGVVHFDPTSTPNTVASTLETKVIEAVKIQPVGLDDKSYSLSLIEPSVVRVMVRGTRSDLLSASDGDYTISVDLNGLTNGEHLLPLNVSLPRGLQLLSLSPTQARVTIDSLDTSTFEAGVVTQGQPAKGYEAGAPTVSTSPLVKVTLPEMEMKQVGSVKVFVNVSGADKPVTERKAKVKVFSNSGDEMTNAVVSPSTLEVNVPVTMPSKVVPLVIGYKGNLPSGISIQSIHTDTKEVTVRGAKELLDKLDKLEADIDLSKIEQSGDVTLELQPPDGLSAVEPNTVTVTVYVVTSATRTINVPVSFDNVPKGLKASVVSGVGDGKVPLQLSGPPGALQSVTAADIAATADLTNLPEGRHSVGLTLSLPPNVTAAGGEAPQVTVDLKAEEEATAPPAEDGTTEPGGGDTGASNDAGSGSGNSPGNGSEDSPGAGSKPGSESPGGQGGTGSSGNGIAAP</sequence>